<evidence type="ECO:0000256" key="2">
    <source>
        <dbReference type="ARBA" id="ARBA00022859"/>
    </source>
</evidence>
<dbReference type="InterPro" id="IPR013783">
    <property type="entry name" value="Ig-like_fold"/>
</dbReference>
<dbReference type="GO" id="GO:0005886">
    <property type="term" value="C:plasma membrane"/>
    <property type="evidence" value="ECO:0007669"/>
    <property type="project" value="TreeGrafter"/>
</dbReference>
<keyword evidence="6" id="KW-1185">Reference proteome</keyword>
<protein>
    <recommendedName>
        <fullName evidence="4">Ig-like domain-containing protein</fullName>
    </recommendedName>
</protein>
<evidence type="ECO:0000313" key="6">
    <source>
        <dbReference type="Proteomes" id="UP000812440"/>
    </source>
</evidence>
<evidence type="ECO:0000313" key="5">
    <source>
        <dbReference type="EMBL" id="KAG8430249.1"/>
    </source>
</evidence>
<dbReference type="InterPro" id="IPR003599">
    <property type="entry name" value="Ig_sub"/>
</dbReference>
<dbReference type="PROSITE" id="PS50835">
    <property type="entry name" value="IG_LIKE"/>
    <property type="match status" value="1"/>
</dbReference>
<gene>
    <name evidence="5" type="ORF">GDO86_018154</name>
</gene>
<dbReference type="GO" id="GO:0007166">
    <property type="term" value="P:cell surface receptor signaling pathway"/>
    <property type="evidence" value="ECO:0007669"/>
    <property type="project" value="TreeGrafter"/>
</dbReference>
<name>A0A8T2ICF4_9PIPI</name>
<reference evidence="5" key="1">
    <citation type="thesis" date="2020" institute="ProQuest LLC" country="789 East Eisenhower Parkway, Ann Arbor, MI, USA">
        <title>Comparative Genomics and Chromosome Evolution.</title>
        <authorList>
            <person name="Mudd A.B."/>
        </authorList>
    </citation>
    <scope>NUCLEOTIDE SEQUENCE</scope>
    <source>
        <strain evidence="5">Female2</strain>
        <tissue evidence="5">Blood</tissue>
    </source>
</reference>
<keyword evidence="2" id="KW-0391">Immunity</keyword>
<dbReference type="InterPro" id="IPR007110">
    <property type="entry name" value="Ig-like_dom"/>
</dbReference>
<dbReference type="Pfam" id="PF07686">
    <property type="entry name" value="V-set"/>
    <property type="match status" value="1"/>
</dbReference>
<dbReference type="EMBL" id="JAACNH010001265">
    <property type="protein sequence ID" value="KAG8430249.1"/>
    <property type="molecule type" value="Genomic_DNA"/>
</dbReference>
<dbReference type="InterPro" id="IPR050413">
    <property type="entry name" value="TCR_beta_variable"/>
</dbReference>
<dbReference type="Gene3D" id="2.60.40.10">
    <property type="entry name" value="Immunoglobulins"/>
    <property type="match status" value="1"/>
</dbReference>
<dbReference type="Proteomes" id="UP000812440">
    <property type="component" value="Unassembled WGS sequence"/>
</dbReference>
<dbReference type="SMART" id="SM00406">
    <property type="entry name" value="IGv"/>
    <property type="match status" value="1"/>
</dbReference>
<evidence type="ECO:0000259" key="4">
    <source>
        <dbReference type="PROSITE" id="PS50835"/>
    </source>
</evidence>
<dbReference type="AlphaFoldDB" id="A0A8T2ICF4"/>
<sequence>MTPLCTWPLSLLIHCLPLFLTQSITQSPSSLTIPPGGRVYLNCQVLGAGDPFMYWYRQDLGGGALSFVSYSVSAGSVQEMTLSHFNADRGSSIDFSLTSDGAFVNDSGTYYCAWSRTGKQAGGTSQQELRIVTRNKGSG</sequence>
<dbReference type="OrthoDB" id="9803478at2759"/>
<comment type="caution">
    <text evidence="5">The sequence shown here is derived from an EMBL/GenBank/DDBJ whole genome shotgun (WGS) entry which is preliminary data.</text>
</comment>
<keyword evidence="1 3" id="KW-0732">Signal</keyword>
<proteinExistence type="predicted"/>
<dbReference type="PANTHER" id="PTHR23268:SF31">
    <property type="entry name" value="T CELL RECEPTOR BETA VARIABLE 30"/>
    <property type="match status" value="1"/>
</dbReference>
<dbReference type="SUPFAM" id="SSF48726">
    <property type="entry name" value="Immunoglobulin"/>
    <property type="match status" value="1"/>
</dbReference>
<dbReference type="PANTHER" id="PTHR23268">
    <property type="entry name" value="T-CELL RECEPTOR BETA CHAIN"/>
    <property type="match status" value="1"/>
</dbReference>
<accession>A0A8T2ICF4</accession>
<feature type="domain" description="Ig-like" evidence="4">
    <location>
        <begin position="17"/>
        <end position="130"/>
    </location>
</feature>
<dbReference type="InterPro" id="IPR013106">
    <property type="entry name" value="Ig_V-set"/>
</dbReference>
<feature type="signal peptide" evidence="3">
    <location>
        <begin position="1"/>
        <end position="23"/>
    </location>
</feature>
<organism evidence="5 6">
    <name type="scientific">Hymenochirus boettgeri</name>
    <name type="common">Congo dwarf clawed frog</name>
    <dbReference type="NCBI Taxonomy" id="247094"/>
    <lineage>
        <taxon>Eukaryota</taxon>
        <taxon>Metazoa</taxon>
        <taxon>Chordata</taxon>
        <taxon>Craniata</taxon>
        <taxon>Vertebrata</taxon>
        <taxon>Euteleostomi</taxon>
        <taxon>Amphibia</taxon>
        <taxon>Batrachia</taxon>
        <taxon>Anura</taxon>
        <taxon>Pipoidea</taxon>
        <taxon>Pipidae</taxon>
        <taxon>Pipinae</taxon>
        <taxon>Hymenochirus</taxon>
    </lineage>
</organism>
<dbReference type="SMART" id="SM00409">
    <property type="entry name" value="IG"/>
    <property type="match status" value="1"/>
</dbReference>
<feature type="chain" id="PRO_5035944036" description="Ig-like domain-containing protein" evidence="3">
    <location>
        <begin position="24"/>
        <end position="139"/>
    </location>
</feature>
<evidence type="ECO:0000256" key="1">
    <source>
        <dbReference type="ARBA" id="ARBA00022729"/>
    </source>
</evidence>
<evidence type="ECO:0000256" key="3">
    <source>
        <dbReference type="SAM" id="SignalP"/>
    </source>
</evidence>
<dbReference type="InterPro" id="IPR036179">
    <property type="entry name" value="Ig-like_dom_sf"/>
</dbReference>
<dbReference type="GO" id="GO:0002376">
    <property type="term" value="P:immune system process"/>
    <property type="evidence" value="ECO:0007669"/>
    <property type="project" value="UniProtKB-KW"/>
</dbReference>